<evidence type="ECO:0000313" key="2">
    <source>
        <dbReference type="EMBL" id="WYK18270.1"/>
    </source>
</evidence>
<gene>
    <name evidence="2" type="ORF">RZS32_018170</name>
</gene>
<dbReference type="Proteomes" id="UP001281305">
    <property type="component" value="Chromosome"/>
</dbReference>
<keyword evidence="1" id="KW-0472">Membrane</keyword>
<sequence>MDFAAVALAGVAFTPAFGVFALLLAPDATDLDFAFVALRVAIITTRLFIFWKQHTEIYIKDHLSVDLAVSGNVNCCRINSGGIYVKHLTIAVGLIFVLAAEPSLAGSLSDPVVEPEVIAEDSTASSEKLEGTLAGLAVLLIILGAAGAL</sequence>
<keyword evidence="1" id="KW-1133">Transmembrane helix</keyword>
<keyword evidence="1" id="KW-0812">Transmembrane</keyword>
<accession>A0ABZ2TGQ0</accession>
<organism evidence="2 3">
    <name type="scientific">Roseovarius rhodophyticola</name>
    <dbReference type="NCBI Taxonomy" id="3080827"/>
    <lineage>
        <taxon>Bacteria</taxon>
        <taxon>Pseudomonadati</taxon>
        <taxon>Pseudomonadota</taxon>
        <taxon>Alphaproteobacteria</taxon>
        <taxon>Rhodobacterales</taxon>
        <taxon>Roseobacteraceae</taxon>
        <taxon>Roseovarius</taxon>
    </lineage>
</organism>
<feature type="transmembrane region" description="Helical" evidence="1">
    <location>
        <begin position="129"/>
        <end position="148"/>
    </location>
</feature>
<keyword evidence="3" id="KW-1185">Reference proteome</keyword>
<proteinExistence type="predicted"/>
<name>A0ABZ2TGQ0_9RHOB</name>
<dbReference type="EMBL" id="CP146606">
    <property type="protein sequence ID" value="WYK18270.1"/>
    <property type="molecule type" value="Genomic_DNA"/>
</dbReference>
<reference evidence="2 3" key="1">
    <citation type="submission" date="2024-02" db="EMBL/GenBank/DDBJ databases">
        <title>Roseovarius strain W115 nov., isolated from a marine algae.</title>
        <authorList>
            <person name="Lee M.W."/>
            <person name="Lee J.K."/>
            <person name="Kim J.M."/>
            <person name="Choi D.G."/>
            <person name="Baek J.H."/>
            <person name="Bayburt H."/>
            <person name="Jung J.J."/>
            <person name="Han D.M."/>
            <person name="Jeon C.O."/>
        </authorList>
    </citation>
    <scope>NUCLEOTIDE SEQUENCE [LARGE SCALE GENOMIC DNA]</scope>
    <source>
        <strain evidence="2 3">W115</strain>
    </source>
</reference>
<protein>
    <submittedName>
        <fullName evidence="2">Uncharacterized protein</fullName>
    </submittedName>
</protein>
<feature type="transmembrane region" description="Helical" evidence="1">
    <location>
        <begin position="88"/>
        <end position="109"/>
    </location>
</feature>
<feature type="transmembrane region" description="Helical" evidence="1">
    <location>
        <begin position="31"/>
        <end position="51"/>
    </location>
</feature>
<dbReference type="RefSeq" id="WP_339106746.1">
    <property type="nucleotide sequence ID" value="NZ_CP146606.1"/>
</dbReference>
<evidence type="ECO:0000256" key="1">
    <source>
        <dbReference type="SAM" id="Phobius"/>
    </source>
</evidence>
<evidence type="ECO:0000313" key="3">
    <source>
        <dbReference type="Proteomes" id="UP001281305"/>
    </source>
</evidence>